<keyword evidence="3" id="KW-1185">Reference proteome</keyword>
<name>M7AUB5_CHEMY</name>
<evidence type="ECO:0000313" key="3">
    <source>
        <dbReference type="Proteomes" id="UP000031443"/>
    </source>
</evidence>
<dbReference type="AlphaFoldDB" id="M7AUB5"/>
<gene>
    <name evidence="2" type="ORF">UY3_16350</name>
</gene>
<reference evidence="3" key="1">
    <citation type="journal article" date="2013" name="Nat. Genet.">
        <title>The draft genomes of soft-shell turtle and green sea turtle yield insights into the development and evolution of the turtle-specific body plan.</title>
        <authorList>
            <person name="Wang Z."/>
            <person name="Pascual-Anaya J."/>
            <person name="Zadissa A."/>
            <person name="Li W."/>
            <person name="Niimura Y."/>
            <person name="Huang Z."/>
            <person name="Li C."/>
            <person name="White S."/>
            <person name="Xiong Z."/>
            <person name="Fang D."/>
            <person name="Wang B."/>
            <person name="Ming Y."/>
            <person name="Chen Y."/>
            <person name="Zheng Y."/>
            <person name="Kuraku S."/>
            <person name="Pignatelli M."/>
            <person name="Herrero J."/>
            <person name="Beal K."/>
            <person name="Nozawa M."/>
            <person name="Li Q."/>
            <person name="Wang J."/>
            <person name="Zhang H."/>
            <person name="Yu L."/>
            <person name="Shigenobu S."/>
            <person name="Wang J."/>
            <person name="Liu J."/>
            <person name="Flicek P."/>
            <person name="Searle S."/>
            <person name="Wang J."/>
            <person name="Kuratani S."/>
            <person name="Yin Y."/>
            <person name="Aken B."/>
            <person name="Zhang G."/>
            <person name="Irie N."/>
        </authorList>
    </citation>
    <scope>NUCLEOTIDE SEQUENCE [LARGE SCALE GENOMIC DNA]</scope>
</reference>
<evidence type="ECO:0000313" key="2">
    <source>
        <dbReference type="EMBL" id="EMP26565.1"/>
    </source>
</evidence>
<feature type="compositionally biased region" description="Basic residues" evidence="1">
    <location>
        <begin position="122"/>
        <end position="132"/>
    </location>
</feature>
<evidence type="ECO:0000256" key="1">
    <source>
        <dbReference type="SAM" id="MobiDB-lite"/>
    </source>
</evidence>
<sequence>MRGESSSHQTTVLDLNEFFSSSNAFWGITENHKWVNSSPKIYKEPFAKDSYFTYVQDVYRACSGNLQLFNIFRTCIAGSNGLYLCRRHTTASMEPTQITLAIRSTLNTTCIIQQYMHHQNLAKRNRASRRHQRGDESDEDMDTDFSQTMGPGNVGITVLMGQVHVVER</sequence>
<organism evidence="2 3">
    <name type="scientific">Chelonia mydas</name>
    <name type="common">Green sea-turtle</name>
    <name type="synonym">Chelonia agassizi</name>
    <dbReference type="NCBI Taxonomy" id="8469"/>
    <lineage>
        <taxon>Eukaryota</taxon>
        <taxon>Metazoa</taxon>
        <taxon>Chordata</taxon>
        <taxon>Craniata</taxon>
        <taxon>Vertebrata</taxon>
        <taxon>Euteleostomi</taxon>
        <taxon>Archelosauria</taxon>
        <taxon>Testudinata</taxon>
        <taxon>Testudines</taxon>
        <taxon>Cryptodira</taxon>
        <taxon>Durocryptodira</taxon>
        <taxon>Americhelydia</taxon>
        <taxon>Chelonioidea</taxon>
        <taxon>Cheloniidae</taxon>
        <taxon>Chelonia</taxon>
    </lineage>
</organism>
<accession>M7AUB5</accession>
<feature type="region of interest" description="Disordered" evidence="1">
    <location>
        <begin position="122"/>
        <end position="147"/>
    </location>
</feature>
<proteinExistence type="predicted"/>
<dbReference type="Proteomes" id="UP000031443">
    <property type="component" value="Unassembled WGS sequence"/>
</dbReference>
<protein>
    <submittedName>
        <fullName evidence="2">Uncharacterized protein</fullName>
    </submittedName>
</protein>
<dbReference type="EMBL" id="KB577888">
    <property type="protein sequence ID" value="EMP26565.1"/>
    <property type="molecule type" value="Genomic_DNA"/>
</dbReference>